<evidence type="ECO:0000313" key="2">
    <source>
        <dbReference type="EMBL" id="AUX42703.1"/>
    </source>
</evidence>
<reference evidence="2 3" key="1">
    <citation type="submission" date="2015-09" db="EMBL/GenBank/DDBJ databases">
        <title>Sorangium comparison.</title>
        <authorList>
            <person name="Zaburannyi N."/>
            <person name="Bunk B."/>
            <person name="Overmann J."/>
            <person name="Mueller R."/>
        </authorList>
    </citation>
    <scope>NUCLEOTIDE SEQUENCE [LARGE SCALE GENOMIC DNA]</scope>
    <source>
        <strain evidence="2 3">So ce26</strain>
    </source>
</reference>
<dbReference type="AlphaFoldDB" id="A0A2L0ETT1"/>
<dbReference type="OrthoDB" id="5511560at2"/>
<feature type="region of interest" description="Disordered" evidence="1">
    <location>
        <begin position="241"/>
        <end position="282"/>
    </location>
</feature>
<dbReference type="RefSeq" id="WP_104981474.1">
    <property type="nucleotide sequence ID" value="NZ_CP012673.1"/>
</dbReference>
<protein>
    <submittedName>
        <fullName evidence="2">Uncharacterized protein</fullName>
    </submittedName>
</protein>
<sequence>MTGGVSEPFEQAETRGGLTLERYAEIMAHVRHFPRARSPEVLERLGLTEARWEDIVLAWTDALAAESALEEEALSRRFGTAFVATAARLKKEQPALPSLGLLPEERASAPAAGAGAVEGERGGEGEREALPTAAPAPTAPRIERPSYAIAAAQSPPTAAAPGVAVPPVVPPAVVSPPAAAPAPAVVSPPAAAPGAAVPPVVPPAMVPPAIVRPPVDPSAVPVGMRQFSSIQQTHPVADAGKGAALPFETPSPGAPPPVAERAASPAEAAAGPRRAAPVGRETEDISSVMANLRQQGTVLPFAPSAKPAQPARAPETVQAPRAPETAQAPRAPETARPPQGPPAAAPAGSAGPSSPTLSLEQYASLCVELTLHPGRVEETLKRYRINEEQRAKLDAYWQARIAGDPGVASAWKRAYVFYRDWLLKR</sequence>
<feature type="compositionally biased region" description="Basic and acidic residues" evidence="1">
    <location>
        <begin position="118"/>
        <end position="129"/>
    </location>
</feature>
<name>A0A2L0ETT1_SORCE</name>
<feature type="compositionally biased region" description="Low complexity" evidence="1">
    <location>
        <begin position="345"/>
        <end position="355"/>
    </location>
</feature>
<feature type="region of interest" description="Disordered" evidence="1">
    <location>
        <begin position="107"/>
        <end position="140"/>
    </location>
</feature>
<feature type="region of interest" description="Disordered" evidence="1">
    <location>
        <begin position="301"/>
        <end position="356"/>
    </location>
</feature>
<evidence type="ECO:0000313" key="3">
    <source>
        <dbReference type="Proteomes" id="UP000238348"/>
    </source>
</evidence>
<dbReference type="Proteomes" id="UP000238348">
    <property type="component" value="Chromosome"/>
</dbReference>
<feature type="compositionally biased region" description="Low complexity" evidence="1">
    <location>
        <begin position="259"/>
        <end position="279"/>
    </location>
</feature>
<proteinExistence type="predicted"/>
<feature type="compositionally biased region" description="Low complexity" evidence="1">
    <location>
        <begin position="108"/>
        <end position="117"/>
    </location>
</feature>
<accession>A0A2L0ETT1</accession>
<dbReference type="EMBL" id="CP012673">
    <property type="protein sequence ID" value="AUX42703.1"/>
    <property type="molecule type" value="Genomic_DNA"/>
</dbReference>
<gene>
    <name evidence="2" type="ORF">SOCE26_041360</name>
</gene>
<feature type="compositionally biased region" description="Low complexity" evidence="1">
    <location>
        <begin position="131"/>
        <end position="140"/>
    </location>
</feature>
<organism evidence="2 3">
    <name type="scientific">Sorangium cellulosum</name>
    <name type="common">Polyangium cellulosum</name>
    <dbReference type="NCBI Taxonomy" id="56"/>
    <lineage>
        <taxon>Bacteria</taxon>
        <taxon>Pseudomonadati</taxon>
        <taxon>Myxococcota</taxon>
        <taxon>Polyangia</taxon>
        <taxon>Polyangiales</taxon>
        <taxon>Polyangiaceae</taxon>
        <taxon>Sorangium</taxon>
    </lineage>
</organism>
<evidence type="ECO:0000256" key="1">
    <source>
        <dbReference type="SAM" id="MobiDB-lite"/>
    </source>
</evidence>